<evidence type="ECO:0000313" key="4">
    <source>
        <dbReference type="Proteomes" id="UP000659904"/>
    </source>
</evidence>
<accession>A0A8J3KMJ4</accession>
<dbReference type="Gene3D" id="1.20.1260.10">
    <property type="match status" value="1"/>
</dbReference>
<evidence type="ECO:0000256" key="1">
    <source>
        <dbReference type="SAM" id="SignalP"/>
    </source>
</evidence>
<organism evidence="3 4">
    <name type="scientific">Catellatospora citrea</name>
    <dbReference type="NCBI Taxonomy" id="53366"/>
    <lineage>
        <taxon>Bacteria</taxon>
        <taxon>Bacillati</taxon>
        <taxon>Actinomycetota</taxon>
        <taxon>Actinomycetes</taxon>
        <taxon>Micromonosporales</taxon>
        <taxon>Micromonosporaceae</taxon>
        <taxon>Catellatospora</taxon>
    </lineage>
</organism>
<dbReference type="InterPro" id="IPR012347">
    <property type="entry name" value="Ferritin-like"/>
</dbReference>
<sequence>MNRSRGLFVVFAAVVFTLGAAAPAAAVPSPQDASFLIGIHQANLYEIAAGNLAAQKGASEEVRRLGQQIAADHTQFDAAVVAVADQVKVTLPAKPAQEQQDVLKELAAMPTGPSFDQMWITREIETQGESLQSARTELNFGFDPRVKELARQADDMLITHVTDLNRAAADVNAG</sequence>
<gene>
    <name evidence="3" type="ORF">Cci01nite_37230</name>
</gene>
<dbReference type="PANTHER" id="PTHR38593:SF1">
    <property type="entry name" value="BLR2558 PROTEIN"/>
    <property type="match status" value="1"/>
</dbReference>
<dbReference type="PANTHER" id="PTHR38593">
    <property type="entry name" value="BLR2558 PROTEIN"/>
    <property type="match status" value="1"/>
</dbReference>
<dbReference type="RefSeq" id="WP_120315720.1">
    <property type="nucleotide sequence ID" value="NZ_BONH01000016.1"/>
</dbReference>
<name>A0A8J3KMJ4_9ACTN</name>
<feature type="signal peptide" evidence="1">
    <location>
        <begin position="1"/>
        <end position="26"/>
    </location>
</feature>
<evidence type="ECO:0000259" key="2">
    <source>
        <dbReference type="Pfam" id="PF13628"/>
    </source>
</evidence>
<protein>
    <recommendedName>
        <fullName evidence="2">DUF4142 domain-containing protein</fullName>
    </recommendedName>
</protein>
<proteinExistence type="predicted"/>
<evidence type="ECO:0000313" key="3">
    <source>
        <dbReference type="EMBL" id="GIF98629.1"/>
    </source>
</evidence>
<dbReference type="EMBL" id="BONH01000016">
    <property type="protein sequence ID" value="GIF98629.1"/>
    <property type="molecule type" value="Genomic_DNA"/>
</dbReference>
<feature type="domain" description="DUF4142" evidence="2">
    <location>
        <begin position="31"/>
        <end position="163"/>
    </location>
</feature>
<dbReference type="AlphaFoldDB" id="A0A8J3KMJ4"/>
<feature type="chain" id="PRO_5035220226" description="DUF4142 domain-containing protein" evidence="1">
    <location>
        <begin position="27"/>
        <end position="174"/>
    </location>
</feature>
<keyword evidence="1" id="KW-0732">Signal</keyword>
<dbReference type="Pfam" id="PF13628">
    <property type="entry name" value="DUF4142"/>
    <property type="match status" value="1"/>
</dbReference>
<keyword evidence="4" id="KW-1185">Reference proteome</keyword>
<dbReference type="InterPro" id="IPR025419">
    <property type="entry name" value="DUF4142"/>
</dbReference>
<comment type="caution">
    <text evidence="3">The sequence shown here is derived from an EMBL/GenBank/DDBJ whole genome shotgun (WGS) entry which is preliminary data.</text>
</comment>
<dbReference type="Proteomes" id="UP000659904">
    <property type="component" value="Unassembled WGS sequence"/>
</dbReference>
<reference evidence="3 4" key="1">
    <citation type="submission" date="2021-01" db="EMBL/GenBank/DDBJ databases">
        <title>Whole genome shotgun sequence of Catellatospora citrea NBRC 14495.</title>
        <authorList>
            <person name="Komaki H."/>
            <person name="Tamura T."/>
        </authorList>
    </citation>
    <scope>NUCLEOTIDE SEQUENCE [LARGE SCALE GENOMIC DNA]</scope>
    <source>
        <strain evidence="3 4">NBRC 14495</strain>
    </source>
</reference>